<dbReference type="InterPro" id="IPR027417">
    <property type="entry name" value="P-loop_NTPase"/>
</dbReference>
<feature type="compositionally biased region" description="Acidic residues" evidence="7">
    <location>
        <begin position="1233"/>
        <end position="1244"/>
    </location>
</feature>
<dbReference type="PANTHER" id="PTHR18934">
    <property type="entry name" value="ATP-DEPENDENT RNA HELICASE"/>
    <property type="match status" value="1"/>
</dbReference>
<dbReference type="SUPFAM" id="SSF52540">
    <property type="entry name" value="P-loop containing nucleoside triphosphate hydrolases"/>
    <property type="match status" value="1"/>
</dbReference>
<protein>
    <recommendedName>
        <fullName evidence="1">RNA helicase</fullName>
        <ecNumber evidence="1">3.6.4.13</ecNumber>
    </recommendedName>
</protein>
<dbReference type="InterPro" id="IPR007502">
    <property type="entry name" value="Helicase-assoc_dom"/>
</dbReference>
<feature type="compositionally biased region" description="Basic and acidic residues" evidence="7">
    <location>
        <begin position="74"/>
        <end position="85"/>
    </location>
</feature>
<keyword evidence="3" id="KW-0378">Hydrolase</keyword>
<feature type="region of interest" description="Disordered" evidence="7">
    <location>
        <begin position="1197"/>
        <end position="1257"/>
    </location>
</feature>
<feature type="compositionally biased region" description="Gly residues" evidence="7">
    <location>
        <begin position="86"/>
        <end position="98"/>
    </location>
</feature>
<gene>
    <name evidence="11" type="ORF">STCU_05971</name>
</gene>
<proteinExistence type="predicted"/>
<dbReference type="PANTHER" id="PTHR18934:SF237">
    <property type="entry name" value="ATP-DEPENDENT DNA_RNA HELICASE DHX36"/>
    <property type="match status" value="1"/>
</dbReference>
<dbReference type="AlphaFoldDB" id="S9VIQ8"/>
<feature type="region of interest" description="Disordered" evidence="7">
    <location>
        <begin position="1124"/>
        <end position="1155"/>
    </location>
</feature>
<evidence type="ECO:0000313" key="12">
    <source>
        <dbReference type="Proteomes" id="UP000015354"/>
    </source>
</evidence>
<dbReference type="SMART" id="SM00847">
    <property type="entry name" value="HA2"/>
    <property type="match status" value="1"/>
</dbReference>
<dbReference type="InterPro" id="IPR036867">
    <property type="entry name" value="R3H_dom_sf"/>
</dbReference>
<reference evidence="11 12" key="1">
    <citation type="journal article" date="2013" name="PLoS ONE">
        <title>Predicting the Proteins of Angomonas deanei, Strigomonas culicis and Their Respective Endosymbionts Reveals New Aspects of the Trypanosomatidae Family.</title>
        <authorList>
            <person name="Motta M.C."/>
            <person name="Martins A.C."/>
            <person name="de Souza S.S."/>
            <person name="Catta-Preta C.M."/>
            <person name="Silva R."/>
            <person name="Klein C.C."/>
            <person name="de Almeida L.G."/>
            <person name="de Lima Cunha O."/>
            <person name="Ciapina L.P."/>
            <person name="Brocchi M."/>
            <person name="Colabardini A.C."/>
            <person name="de Araujo Lima B."/>
            <person name="Machado C.R."/>
            <person name="de Almeida Soares C.M."/>
            <person name="Probst C.M."/>
            <person name="de Menezes C.B."/>
            <person name="Thompson C.E."/>
            <person name="Bartholomeu D.C."/>
            <person name="Gradia D.F."/>
            <person name="Pavoni D.P."/>
            <person name="Grisard E.C."/>
            <person name="Fantinatti-Garboggini F."/>
            <person name="Marchini F.K."/>
            <person name="Rodrigues-Luiz G.F."/>
            <person name="Wagner G."/>
            <person name="Goldman G.H."/>
            <person name="Fietto J.L."/>
            <person name="Elias M.C."/>
            <person name="Goldman M.H."/>
            <person name="Sagot M.F."/>
            <person name="Pereira M."/>
            <person name="Stoco P.H."/>
            <person name="de Mendonca-Neto R.P."/>
            <person name="Teixeira S.M."/>
            <person name="Maciel T.E."/>
            <person name="de Oliveira Mendes T.A."/>
            <person name="Urmenyi T.P."/>
            <person name="de Souza W."/>
            <person name="Schenkman S."/>
            <person name="de Vasconcelos A.T."/>
        </authorList>
    </citation>
    <scope>NUCLEOTIDE SEQUENCE [LARGE SCALE GENOMIC DNA]</scope>
</reference>
<evidence type="ECO:0000256" key="7">
    <source>
        <dbReference type="SAM" id="MobiDB-lite"/>
    </source>
</evidence>
<dbReference type="CDD" id="cd17917">
    <property type="entry name" value="DEXHc_RHA-like"/>
    <property type="match status" value="1"/>
</dbReference>
<sequence length="1257" mass="137700">MHPGSSFKGYHRPNRGNDDDASGQNRNNNTNNNTRNNNNNNNNGGGGGGYRGGRGGRDNDGGYRGYRGGYGRGGGRDSDGYDNQRGRGGSFGGRGRGLGNYTDPAASAVNINLPGDGALPREDDLSTWRKKDFTDLVRAFVENKESMELTFPSTLNPAQRNMVHRIAMTYNLDHKSHGVGEDRQLKLTKVSGVVASQRQEEAAANGERVKTIDGYQGAQALPFDYLREDDAKKVLSLLTPLQLAMYRELQMEANKPTTTKRFHAAHPGLKSVPSAKRDGERYRALQKFRETLPTYKRRTDIINHVRDNDVVVICGDTGCGKTTQIPQLLLDSHILEKGTSIVCTQPRRISALSVANRVAAERGETCGDSCGYIIRFENVTSSNTQIVYATTGILLRRLHSEPELRGVACVVVDEVHERDVETDFCLLLLRDRLRAQREHPERFPLKLKLVVMSATVQIESLVRYFAGYNGQGRAVPLVQIPGTLFPVEEYFLEDALQWIGASKETIKAAASYQSGAAGSGGGPAREDASGTLYDKLKSSVFQDSDRDVEAMVPYDVVYNLIVHLHGAAPDMTGSVLVFLPGWAAISRVSDMLRRSPVARELSILPLHSSLTSSEQQRVFEPPPKRYRKVVLATSIAETSITIDDIVYVVDCGLVKGTSYDPAGNTSALRAMLISKANGIQRRGRAGRCRAGVCVHLLPRGLYESQPDFLPPEIVRSPLEEVCLQIKAIQPDERCAAVLARAMDPPPAESVTHATEFLVEVGALTEKDEHLTNLGRALAQLPVHPLLGKMLFSAACFGVLDPVATIAAGLSVKSVFIKPQTFQRDAARASMARLDNGDMSDHLCVLKVYEGWLRSGRDFQYAAEHFADPTTLRSLERTKLQLKRLVLNSTLVRRMERPDVTTSRHATNRGLVQLVMLWALYPRIATTEYRANRHSNQPNIFCWDNKSADVSPSSVLFKCKRDDYGTKTFIMYYERMQIESQLNLFDSSAVSPVDVSLCLRQLTIRPLLEMPDFLLRDEESKLAPAKRLNLDELEDKAQYAAMLFDGDKKVYLAPRHIASALQMARECMDYYLALCIKQLRADAFPAALLQALAITVGYPLQAASTWVPAAGGAGELLDEADVSPDNAPAFLRGHRSEGSSSSDDDGGPTIVQGGGDMVPELRLSEVQRAKVIEALGDLAVFRRDGAVGLLDAAERFKKEGATPPPAPALGPAAAAAAAEPQAVQPQSSGQPAKDDDDDDEDDEDIIVAPIGGLEMRRA</sequence>
<dbReference type="Pfam" id="PF04408">
    <property type="entry name" value="WHD_HA2"/>
    <property type="match status" value="1"/>
</dbReference>
<dbReference type="GO" id="GO:0016787">
    <property type="term" value="F:hydrolase activity"/>
    <property type="evidence" value="ECO:0007669"/>
    <property type="project" value="UniProtKB-KW"/>
</dbReference>
<dbReference type="GO" id="GO:0003723">
    <property type="term" value="F:RNA binding"/>
    <property type="evidence" value="ECO:0007669"/>
    <property type="project" value="UniProtKB-KW"/>
</dbReference>
<comment type="caution">
    <text evidence="11">The sequence shown here is derived from an EMBL/GenBank/DDBJ whole genome shotgun (WGS) entry which is preliminary data.</text>
</comment>
<dbReference type="Pfam" id="PF01424">
    <property type="entry name" value="R3H"/>
    <property type="match status" value="1"/>
</dbReference>
<evidence type="ECO:0000256" key="4">
    <source>
        <dbReference type="ARBA" id="ARBA00022806"/>
    </source>
</evidence>
<evidence type="ECO:0000259" key="8">
    <source>
        <dbReference type="PROSITE" id="PS51061"/>
    </source>
</evidence>
<dbReference type="Gene3D" id="3.40.50.300">
    <property type="entry name" value="P-loop containing nucleotide triphosphate hydrolases"/>
    <property type="match status" value="2"/>
</dbReference>
<dbReference type="PROSITE" id="PS00690">
    <property type="entry name" value="DEAH_ATP_HELICASE"/>
    <property type="match status" value="1"/>
</dbReference>
<dbReference type="Gene3D" id="3.30.1370.50">
    <property type="entry name" value="R3H-like domain"/>
    <property type="match status" value="1"/>
</dbReference>
<feature type="domain" description="Helicase C-terminal" evidence="10">
    <location>
        <begin position="556"/>
        <end position="729"/>
    </location>
</feature>
<keyword evidence="12" id="KW-1185">Reference proteome</keyword>
<evidence type="ECO:0000259" key="9">
    <source>
        <dbReference type="PROSITE" id="PS51192"/>
    </source>
</evidence>
<dbReference type="GO" id="GO:0005634">
    <property type="term" value="C:nucleus"/>
    <property type="evidence" value="ECO:0007669"/>
    <property type="project" value="TreeGrafter"/>
</dbReference>
<name>S9VIQ8_9TRYP</name>
<evidence type="ECO:0000313" key="11">
    <source>
        <dbReference type="EMBL" id="EPY27001.1"/>
    </source>
</evidence>
<evidence type="ECO:0000256" key="6">
    <source>
        <dbReference type="ARBA" id="ARBA00022884"/>
    </source>
</evidence>
<evidence type="ECO:0000256" key="3">
    <source>
        <dbReference type="ARBA" id="ARBA00022801"/>
    </source>
</evidence>
<dbReference type="InterPro" id="IPR001650">
    <property type="entry name" value="Helicase_C-like"/>
</dbReference>
<feature type="compositionally biased region" description="Gly residues" evidence="7">
    <location>
        <begin position="43"/>
        <end position="53"/>
    </location>
</feature>
<dbReference type="InterPro" id="IPR002464">
    <property type="entry name" value="DNA/RNA_helicase_DEAH_CS"/>
</dbReference>
<evidence type="ECO:0000256" key="5">
    <source>
        <dbReference type="ARBA" id="ARBA00022840"/>
    </source>
</evidence>
<dbReference type="Pfam" id="PF00270">
    <property type="entry name" value="DEAD"/>
    <property type="match status" value="1"/>
</dbReference>
<evidence type="ECO:0000256" key="2">
    <source>
        <dbReference type="ARBA" id="ARBA00022741"/>
    </source>
</evidence>
<dbReference type="Gene3D" id="1.20.120.1080">
    <property type="match status" value="1"/>
</dbReference>
<dbReference type="PROSITE" id="PS51061">
    <property type="entry name" value="R3H"/>
    <property type="match status" value="1"/>
</dbReference>
<dbReference type="GO" id="GO:0005524">
    <property type="term" value="F:ATP binding"/>
    <property type="evidence" value="ECO:0007669"/>
    <property type="project" value="UniProtKB-KW"/>
</dbReference>
<keyword evidence="4 11" id="KW-0347">Helicase</keyword>
<dbReference type="SMART" id="SM00490">
    <property type="entry name" value="HELICc"/>
    <property type="match status" value="1"/>
</dbReference>
<dbReference type="InterPro" id="IPR011545">
    <property type="entry name" value="DEAD/DEAH_box_helicase_dom"/>
</dbReference>
<evidence type="ECO:0000256" key="1">
    <source>
        <dbReference type="ARBA" id="ARBA00012552"/>
    </source>
</evidence>
<dbReference type="SMART" id="SM00487">
    <property type="entry name" value="DEXDc"/>
    <property type="match status" value="1"/>
</dbReference>
<feature type="region of interest" description="Disordered" evidence="7">
    <location>
        <begin position="1"/>
        <end position="99"/>
    </location>
</feature>
<dbReference type="PROSITE" id="PS51192">
    <property type="entry name" value="HELICASE_ATP_BIND_1"/>
    <property type="match status" value="1"/>
</dbReference>
<dbReference type="PROSITE" id="PS51194">
    <property type="entry name" value="HELICASE_CTER"/>
    <property type="match status" value="1"/>
</dbReference>
<feature type="domain" description="Helicase ATP-binding" evidence="9">
    <location>
        <begin position="302"/>
        <end position="474"/>
    </location>
</feature>
<keyword evidence="5" id="KW-0067">ATP-binding</keyword>
<organism evidence="11 12">
    <name type="scientific">Strigomonas culicis</name>
    <dbReference type="NCBI Taxonomy" id="28005"/>
    <lineage>
        <taxon>Eukaryota</taxon>
        <taxon>Discoba</taxon>
        <taxon>Euglenozoa</taxon>
        <taxon>Kinetoplastea</taxon>
        <taxon>Metakinetoplastina</taxon>
        <taxon>Trypanosomatida</taxon>
        <taxon>Trypanosomatidae</taxon>
        <taxon>Strigomonadinae</taxon>
        <taxon>Strigomonas</taxon>
    </lineage>
</organism>
<dbReference type="EC" id="3.6.4.13" evidence="1"/>
<feature type="domain" description="R3H" evidence="8">
    <location>
        <begin position="127"/>
        <end position="191"/>
    </location>
</feature>
<feature type="compositionally biased region" description="Low complexity" evidence="7">
    <location>
        <begin position="25"/>
        <end position="42"/>
    </location>
</feature>
<feature type="compositionally biased region" description="Gly residues" evidence="7">
    <location>
        <begin position="62"/>
        <end position="73"/>
    </location>
</feature>
<evidence type="ECO:0000259" key="10">
    <source>
        <dbReference type="PROSITE" id="PS51194"/>
    </source>
</evidence>
<dbReference type="SMART" id="SM00393">
    <property type="entry name" value="R3H"/>
    <property type="match status" value="1"/>
</dbReference>
<dbReference type="Pfam" id="PF00271">
    <property type="entry name" value="Helicase_C"/>
    <property type="match status" value="1"/>
</dbReference>
<dbReference type="GO" id="GO:0003724">
    <property type="term" value="F:RNA helicase activity"/>
    <property type="evidence" value="ECO:0007669"/>
    <property type="project" value="UniProtKB-EC"/>
</dbReference>
<keyword evidence="2" id="KW-0547">Nucleotide-binding</keyword>
<dbReference type="InterPro" id="IPR048333">
    <property type="entry name" value="HA2_WH"/>
</dbReference>
<dbReference type="EMBL" id="ATMH01005971">
    <property type="protein sequence ID" value="EPY27001.1"/>
    <property type="molecule type" value="Genomic_DNA"/>
</dbReference>
<dbReference type="InterPro" id="IPR014001">
    <property type="entry name" value="Helicase_ATP-bd"/>
</dbReference>
<dbReference type="Pfam" id="PF21010">
    <property type="entry name" value="HA2_C"/>
    <property type="match status" value="1"/>
</dbReference>
<dbReference type="CDD" id="cd18791">
    <property type="entry name" value="SF2_C_RHA"/>
    <property type="match status" value="1"/>
</dbReference>
<dbReference type="Proteomes" id="UP000015354">
    <property type="component" value="Unassembled WGS sequence"/>
</dbReference>
<keyword evidence="6" id="KW-0694">RNA-binding</keyword>
<dbReference type="SUPFAM" id="SSF82708">
    <property type="entry name" value="R3H domain"/>
    <property type="match status" value="1"/>
</dbReference>
<accession>S9VIQ8</accession>
<dbReference type="InterPro" id="IPR001374">
    <property type="entry name" value="R3H_dom"/>
</dbReference>
<dbReference type="OrthoDB" id="5600252at2759"/>
<feature type="compositionally biased region" description="Low complexity" evidence="7">
    <location>
        <begin position="1208"/>
        <end position="1225"/>
    </location>
</feature>